<keyword evidence="5" id="KW-0233">DNA recombination</keyword>
<dbReference type="Proteomes" id="UP001459714">
    <property type="component" value="Unassembled WGS sequence"/>
</dbReference>
<comment type="similarity">
    <text evidence="2">Belongs to the transposase mutator family.</text>
</comment>
<keyword evidence="3" id="KW-0815">Transposition</keyword>
<evidence type="ECO:0000313" key="6">
    <source>
        <dbReference type="EMBL" id="MEL3958732.1"/>
    </source>
</evidence>
<keyword evidence="7" id="KW-1185">Reference proteome</keyword>
<organism evidence="6 7">
    <name type="scientific">Caldifermentibacillus hisashii</name>
    <dbReference type="NCBI Taxonomy" id="996558"/>
    <lineage>
        <taxon>Bacteria</taxon>
        <taxon>Bacillati</taxon>
        <taxon>Bacillota</taxon>
        <taxon>Bacilli</taxon>
        <taxon>Bacillales</taxon>
        <taxon>Bacillaceae</taxon>
        <taxon>Caldifermentibacillus</taxon>
    </lineage>
</organism>
<sequence>MGTSWQRCTFHFKRNIIDCMPKKGAEEAKYLLKRIFDAYSVEEARKLKDEFVER</sequence>
<gene>
    <name evidence="6" type="ORF">NST17_16355</name>
</gene>
<comment type="caution">
    <text evidence="6">The sequence shown here is derived from an EMBL/GenBank/DDBJ whole genome shotgun (WGS) entry which is preliminary data.</text>
</comment>
<evidence type="ECO:0000256" key="1">
    <source>
        <dbReference type="ARBA" id="ARBA00002190"/>
    </source>
</evidence>
<name>A0ABU9K0S3_9BACI</name>
<evidence type="ECO:0000256" key="5">
    <source>
        <dbReference type="ARBA" id="ARBA00023172"/>
    </source>
</evidence>
<dbReference type="Pfam" id="PF00872">
    <property type="entry name" value="Transposase_mut"/>
    <property type="match status" value="1"/>
</dbReference>
<evidence type="ECO:0000256" key="2">
    <source>
        <dbReference type="ARBA" id="ARBA00010961"/>
    </source>
</evidence>
<evidence type="ECO:0000313" key="7">
    <source>
        <dbReference type="Proteomes" id="UP001459714"/>
    </source>
</evidence>
<reference evidence="6 7" key="1">
    <citation type="submission" date="2024-03" db="EMBL/GenBank/DDBJ databases">
        <title>Bacilli Hybrid Assemblies.</title>
        <authorList>
            <person name="Kovac J."/>
        </authorList>
    </citation>
    <scope>NUCLEOTIDE SEQUENCE [LARGE SCALE GENOMIC DNA]</scope>
    <source>
        <strain evidence="6 7">FSL M8-0022</strain>
    </source>
</reference>
<evidence type="ECO:0000256" key="4">
    <source>
        <dbReference type="ARBA" id="ARBA00023125"/>
    </source>
</evidence>
<accession>A0ABU9K0S3</accession>
<comment type="function">
    <text evidence="1">Required for the transposition of the insertion element.</text>
</comment>
<dbReference type="EMBL" id="JBBYAK010000001">
    <property type="protein sequence ID" value="MEL3958732.1"/>
    <property type="molecule type" value="Genomic_DNA"/>
</dbReference>
<dbReference type="InterPro" id="IPR001207">
    <property type="entry name" value="Transposase_mutator"/>
</dbReference>
<keyword evidence="4" id="KW-0238">DNA-binding</keyword>
<proteinExistence type="inferred from homology"/>
<protein>
    <submittedName>
        <fullName evidence="6">Transposase</fullName>
    </submittedName>
</protein>
<evidence type="ECO:0000256" key="3">
    <source>
        <dbReference type="ARBA" id="ARBA00022578"/>
    </source>
</evidence>